<dbReference type="PROSITE" id="PS51186">
    <property type="entry name" value="GNAT"/>
    <property type="match status" value="1"/>
</dbReference>
<evidence type="ECO:0000313" key="3">
    <source>
        <dbReference type="Proteomes" id="UP000004846"/>
    </source>
</evidence>
<name>A0A125WAM0_ENTFL</name>
<dbReference type="Pfam" id="PF17668">
    <property type="entry name" value="Acetyltransf_17"/>
    <property type="match status" value="1"/>
</dbReference>
<dbReference type="PANTHER" id="PTHR37817">
    <property type="entry name" value="N-ACETYLTRANSFERASE EIS"/>
    <property type="match status" value="1"/>
</dbReference>
<proteinExistence type="predicted"/>
<organism evidence="2 3">
    <name type="scientific">Enterococcus faecalis TX4248</name>
    <dbReference type="NCBI Taxonomy" id="749495"/>
    <lineage>
        <taxon>Bacteria</taxon>
        <taxon>Bacillati</taxon>
        <taxon>Bacillota</taxon>
        <taxon>Bacilli</taxon>
        <taxon>Lactobacillales</taxon>
        <taxon>Enterococcaceae</taxon>
        <taxon>Enterococcus</taxon>
    </lineage>
</organism>
<dbReference type="HOGENOM" id="CLU_050659_1_1_9"/>
<dbReference type="InterPro" id="IPR041380">
    <property type="entry name" value="Acetyltransf_17"/>
</dbReference>
<protein>
    <recommendedName>
        <fullName evidence="1">N-acetyltransferase domain-containing protein</fullName>
    </recommendedName>
</protein>
<dbReference type="Proteomes" id="UP000004846">
    <property type="component" value="Unassembled WGS sequence"/>
</dbReference>
<dbReference type="InterPro" id="IPR036527">
    <property type="entry name" value="SCP2_sterol-bd_dom_sf"/>
</dbReference>
<feature type="domain" description="N-acetyltransferase" evidence="1">
    <location>
        <begin position="10"/>
        <end position="156"/>
    </location>
</feature>
<dbReference type="InterPro" id="IPR025559">
    <property type="entry name" value="Eis_dom"/>
</dbReference>
<accession>A0A125WAM0</accession>
<dbReference type="InterPro" id="IPR016181">
    <property type="entry name" value="Acyl_CoA_acyltransferase"/>
</dbReference>
<dbReference type="SUPFAM" id="SSF55729">
    <property type="entry name" value="Acyl-CoA N-acyltransferases (Nat)"/>
    <property type="match status" value="1"/>
</dbReference>
<evidence type="ECO:0000259" key="1">
    <source>
        <dbReference type="PROSITE" id="PS51186"/>
    </source>
</evidence>
<dbReference type="EMBL" id="AEBR01000005">
    <property type="protein sequence ID" value="EFM84268.1"/>
    <property type="molecule type" value="Genomic_DNA"/>
</dbReference>
<dbReference type="InterPro" id="IPR051554">
    <property type="entry name" value="Acetyltransferase_Eis"/>
</dbReference>
<dbReference type="GO" id="GO:0034069">
    <property type="term" value="F:aminoglycoside N-acetyltransferase activity"/>
    <property type="evidence" value="ECO:0007669"/>
    <property type="project" value="TreeGrafter"/>
</dbReference>
<dbReference type="GO" id="GO:0030649">
    <property type="term" value="P:aminoglycoside antibiotic catabolic process"/>
    <property type="evidence" value="ECO:0007669"/>
    <property type="project" value="TreeGrafter"/>
</dbReference>
<dbReference type="Gene3D" id="3.30.1050.10">
    <property type="entry name" value="SCP2 sterol-binding domain"/>
    <property type="match status" value="1"/>
</dbReference>
<dbReference type="Pfam" id="PF13527">
    <property type="entry name" value="Acetyltransf_9"/>
    <property type="match status" value="1"/>
</dbReference>
<comment type="caution">
    <text evidence="2">The sequence shown here is derived from an EMBL/GenBank/DDBJ whole genome shotgun (WGS) entry which is preliminary data.</text>
</comment>
<reference evidence="2 3" key="1">
    <citation type="submission" date="2010-07" db="EMBL/GenBank/DDBJ databases">
        <authorList>
            <person name="Sid Ahmed O."/>
        </authorList>
    </citation>
    <scope>NUCLEOTIDE SEQUENCE [LARGE SCALE GENOMIC DNA]</scope>
    <source>
        <strain evidence="2 3">TX4248</strain>
    </source>
</reference>
<dbReference type="SUPFAM" id="SSF55718">
    <property type="entry name" value="SCP-like"/>
    <property type="match status" value="1"/>
</dbReference>
<dbReference type="Pfam" id="PF13530">
    <property type="entry name" value="SCP2_2"/>
    <property type="match status" value="1"/>
</dbReference>
<evidence type="ECO:0000313" key="2">
    <source>
        <dbReference type="EMBL" id="EFM84268.1"/>
    </source>
</evidence>
<sequence>MRGGKKMTTKRVKKMGKEEMKEMFDLVIYAFNQEPTAERQERFEKLLSHTQSYGFLIDEQLTSQVMATPFQVNFHGVRYPMAGIGYVASYPEYRGEGGISAIMKEMLADLAKQKVALSYLAPFSYPFYRQYGYEQTFEQAEYTIKTEDWPRVKRVPGTIKRVSWADGKEVIKDVYLENQRAHSGGVIRETWWLDYTLNRASKPNNQAIYYSSEGKAEGYVIYRIAAGTFEIVEWNYLTNTAFKALAGFIGSHSGSVQSFHWINGFAGKDLNDLMPTPAASVKILPYMMARIVELQTFLEKYPFQSGEKETYSLEIEDSYGPWNEGIWTITIDEQGKATVTKGAVEKEGTAALKADIQTWTQLFLGYRSTETLSFYERLQGDATAVRRLGQRLVKGMPILEDYF</sequence>
<dbReference type="AlphaFoldDB" id="A0A125WAM0"/>
<dbReference type="Gene3D" id="3.40.630.30">
    <property type="match status" value="2"/>
</dbReference>
<dbReference type="PANTHER" id="PTHR37817:SF1">
    <property type="entry name" value="N-ACETYLTRANSFERASE EIS"/>
    <property type="match status" value="1"/>
</dbReference>
<dbReference type="InterPro" id="IPR000182">
    <property type="entry name" value="GNAT_dom"/>
</dbReference>
<gene>
    <name evidence="2" type="ORF">HMPREF9498_00244</name>
</gene>